<dbReference type="GO" id="GO:0005506">
    <property type="term" value="F:iron ion binding"/>
    <property type="evidence" value="ECO:0007669"/>
    <property type="project" value="InterPro"/>
</dbReference>
<dbReference type="Gene3D" id="2.60.120.620">
    <property type="entry name" value="q2cbj1_9rhob like domain"/>
    <property type="match status" value="1"/>
</dbReference>
<reference evidence="10" key="3">
    <citation type="submission" date="2025-04" db="UniProtKB">
        <authorList>
            <consortium name="RefSeq"/>
        </authorList>
    </citation>
    <scope>IDENTIFICATION</scope>
    <source>
        <strain evidence="10">CBS 304.34</strain>
    </source>
</reference>
<dbReference type="GeneID" id="54455120"/>
<dbReference type="Proteomes" id="UP000504636">
    <property type="component" value="Unplaced"/>
</dbReference>
<dbReference type="Pfam" id="PF13640">
    <property type="entry name" value="2OG-FeII_Oxy_3"/>
    <property type="match status" value="1"/>
</dbReference>
<dbReference type="EMBL" id="MU003700">
    <property type="protein sequence ID" value="KAF2810159.1"/>
    <property type="molecule type" value="Genomic_DNA"/>
</dbReference>
<dbReference type="AlphaFoldDB" id="A0A6A6YNM1"/>
<dbReference type="InterPro" id="IPR045054">
    <property type="entry name" value="P4HA-like"/>
</dbReference>
<reference evidence="8 10" key="1">
    <citation type="journal article" date="2020" name="Stud. Mycol.">
        <title>101 Dothideomycetes genomes: a test case for predicting lifestyles and emergence of pathogens.</title>
        <authorList>
            <person name="Haridas S."/>
            <person name="Albert R."/>
            <person name="Binder M."/>
            <person name="Bloem J."/>
            <person name="Labutti K."/>
            <person name="Salamov A."/>
            <person name="Andreopoulos B."/>
            <person name="Baker S."/>
            <person name="Barry K."/>
            <person name="Bills G."/>
            <person name="Bluhm B."/>
            <person name="Cannon C."/>
            <person name="Castanera R."/>
            <person name="Culley D."/>
            <person name="Daum C."/>
            <person name="Ezra D."/>
            <person name="Gonzalez J."/>
            <person name="Henrissat B."/>
            <person name="Kuo A."/>
            <person name="Liang C."/>
            <person name="Lipzen A."/>
            <person name="Lutzoni F."/>
            <person name="Magnuson J."/>
            <person name="Mondo S."/>
            <person name="Nolan M."/>
            <person name="Ohm R."/>
            <person name="Pangilinan J."/>
            <person name="Park H.-J."/>
            <person name="Ramirez L."/>
            <person name="Alfaro M."/>
            <person name="Sun H."/>
            <person name="Tritt A."/>
            <person name="Yoshinaga Y."/>
            <person name="Zwiers L.-H."/>
            <person name="Turgeon B."/>
            <person name="Goodwin S."/>
            <person name="Spatafora J."/>
            <person name="Crous P."/>
            <person name="Grigoriev I."/>
        </authorList>
    </citation>
    <scope>NUCLEOTIDE SEQUENCE</scope>
    <source>
        <strain evidence="8 10">CBS 304.34</strain>
    </source>
</reference>
<dbReference type="OrthoDB" id="420380at2759"/>
<evidence type="ECO:0000256" key="3">
    <source>
        <dbReference type="ARBA" id="ARBA00022964"/>
    </source>
</evidence>
<dbReference type="RefSeq" id="XP_033577123.1">
    <property type="nucleotide sequence ID" value="XM_033714227.1"/>
</dbReference>
<dbReference type="GO" id="GO:0031418">
    <property type="term" value="F:L-ascorbic acid binding"/>
    <property type="evidence" value="ECO:0007669"/>
    <property type="project" value="InterPro"/>
</dbReference>
<dbReference type="InterPro" id="IPR044862">
    <property type="entry name" value="Pro_4_hyd_alph_FE2OG_OXY"/>
</dbReference>
<keyword evidence="5" id="KW-0408">Iron</keyword>
<keyword evidence="3" id="KW-0223">Dioxygenase</keyword>
<keyword evidence="4" id="KW-0560">Oxidoreductase</keyword>
<reference evidence="10" key="2">
    <citation type="submission" date="2020-04" db="EMBL/GenBank/DDBJ databases">
        <authorList>
            <consortium name="NCBI Genome Project"/>
        </authorList>
    </citation>
    <scope>NUCLEOTIDE SEQUENCE</scope>
    <source>
        <strain evidence="10">CBS 304.34</strain>
    </source>
</reference>
<sequence length="281" mass="32014">MTFKASSLIQYAILGVLGYVFVGAPLFTTLFGQSKRDVSKVSDVLKNIESLVVPEENLTCSHHSYNINIFSTEPLIIYIESFLSDEEADHLVEISEPHFEPSTVWTGGVERLDPSVRHSEKARLERDNTVKCIEERARVFQGWRPDVFIERLWSQRYAQNGHYRHHYDWSTSSSSSGRVSSFMVYLEANCTGGGTNFPRLTMPAHRKWCEFVECSPKHDYSGVTFKPAKGNAVFWENFRADGTGYKESWHAGLPVLSGRKIGLNIWSWYQKGYDPKAAAEK</sequence>
<dbReference type="GO" id="GO:0005783">
    <property type="term" value="C:endoplasmic reticulum"/>
    <property type="evidence" value="ECO:0007669"/>
    <property type="project" value="TreeGrafter"/>
</dbReference>
<feature type="domain" description="Prolyl 4-hydroxylase alpha subunit" evidence="7">
    <location>
        <begin position="74"/>
        <end position="268"/>
    </location>
</feature>
<dbReference type="GO" id="GO:0004656">
    <property type="term" value="F:procollagen-proline 4-dioxygenase activity"/>
    <property type="evidence" value="ECO:0007669"/>
    <property type="project" value="TreeGrafter"/>
</dbReference>
<dbReference type="InterPro" id="IPR006620">
    <property type="entry name" value="Pro_4_hyd_alph"/>
</dbReference>
<accession>A0A6A6YNM1</accession>
<evidence type="ECO:0000256" key="6">
    <source>
        <dbReference type="SAM" id="Phobius"/>
    </source>
</evidence>
<evidence type="ECO:0000313" key="9">
    <source>
        <dbReference type="Proteomes" id="UP000504636"/>
    </source>
</evidence>
<evidence type="ECO:0000313" key="8">
    <source>
        <dbReference type="EMBL" id="KAF2810159.1"/>
    </source>
</evidence>
<dbReference type="PANTHER" id="PTHR10869:SF246">
    <property type="entry name" value="TRANSMEMBRANE PROLYL 4-HYDROXYLASE"/>
    <property type="match status" value="1"/>
</dbReference>
<dbReference type="SMART" id="SM00702">
    <property type="entry name" value="P4Hc"/>
    <property type="match status" value="1"/>
</dbReference>
<proteinExistence type="predicted"/>
<organism evidence="8">
    <name type="scientific">Mytilinidion resinicola</name>
    <dbReference type="NCBI Taxonomy" id="574789"/>
    <lineage>
        <taxon>Eukaryota</taxon>
        <taxon>Fungi</taxon>
        <taxon>Dikarya</taxon>
        <taxon>Ascomycota</taxon>
        <taxon>Pezizomycotina</taxon>
        <taxon>Dothideomycetes</taxon>
        <taxon>Pleosporomycetidae</taxon>
        <taxon>Mytilinidiales</taxon>
        <taxon>Mytilinidiaceae</taxon>
        <taxon>Mytilinidion</taxon>
    </lineage>
</organism>
<dbReference type="FunFam" id="2.60.120.620:FF:000027">
    <property type="entry name" value="Oxidoreductase, 2OG-Fe(II) oxygenase family family"/>
    <property type="match status" value="1"/>
</dbReference>
<evidence type="ECO:0000259" key="7">
    <source>
        <dbReference type="SMART" id="SM00702"/>
    </source>
</evidence>
<evidence type="ECO:0000256" key="2">
    <source>
        <dbReference type="ARBA" id="ARBA00022723"/>
    </source>
</evidence>
<protein>
    <recommendedName>
        <fullName evidence="7">Prolyl 4-hydroxylase alpha subunit domain-containing protein</fullName>
    </recommendedName>
</protein>
<evidence type="ECO:0000313" key="10">
    <source>
        <dbReference type="RefSeq" id="XP_033577123.1"/>
    </source>
</evidence>
<keyword evidence="6" id="KW-0812">Transmembrane</keyword>
<keyword evidence="9" id="KW-1185">Reference proteome</keyword>
<keyword evidence="2" id="KW-0479">Metal-binding</keyword>
<name>A0A6A6YNM1_9PEZI</name>
<comment type="cofactor">
    <cofactor evidence="1">
        <name>L-ascorbate</name>
        <dbReference type="ChEBI" id="CHEBI:38290"/>
    </cofactor>
</comment>
<evidence type="ECO:0000256" key="1">
    <source>
        <dbReference type="ARBA" id="ARBA00001961"/>
    </source>
</evidence>
<evidence type="ECO:0000256" key="5">
    <source>
        <dbReference type="ARBA" id="ARBA00023004"/>
    </source>
</evidence>
<keyword evidence="6" id="KW-0472">Membrane</keyword>
<feature type="transmembrane region" description="Helical" evidence="6">
    <location>
        <begin position="12"/>
        <end position="32"/>
    </location>
</feature>
<gene>
    <name evidence="8 10" type="ORF">BDZ99DRAFT_305749</name>
</gene>
<dbReference type="PANTHER" id="PTHR10869">
    <property type="entry name" value="PROLYL 4-HYDROXYLASE ALPHA SUBUNIT"/>
    <property type="match status" value="1"/>
</dbReference>
<evidence type="ECO:0000256" key="4">
    <source>
        <dbReference type="ARBA" id="ARBA00023002"/>
    </source>
</evidence>
<keyword evidence="6" id="KW-1133">Transmembrane helix</keyword>